<feature type="transmembrane region" description="Helical" evidence="1">
    <location>
        <begin position="42"/>
        <end position="63"/>
    </location>
</feature>
<reference evidence="2 3" key="2">
    <citation type="journal article" date="2022" name="Mol. Biol. Evol.">
        <title>Comparative Genomics Reveals Insights into the Divergent Evolution of Astigmatic Mites and Household Pest Adaptations.</title>
        <authorList>
            <person name="Xiong Q."/>
            <person name="Wan A.T."/>
            <person name="Liu X."/>
            <person name="Fung C.S."/>
            <person name="Xiao X."/>
            <person name="Malainual N."/>
            <person name="Hou J."/>
            <person name="Wang L."/>
            <person name="Wang M."/>
            <person name="Yang K.Y."/>
            <person name="Cui Y."/>
            <person name="Leung E.L."/>
            <person name="Nong W."/>
            <person name="Shin S.K."/>
            <person name="Au S.W."/>
            <person name="Jeong K.Y."/>
            <person name="Chew F.T."/>
            <person name="Hui J.H."/>
            <person name="Leung T.F."/>
            <person name="Tungtrongchitr A."/>
            <person name="Zhong N."/>
            <person name="Liu Z."/>
            <person name="Tsui S.K."/>
        </authorList>
    </citation>
    <scope>NUCLEOTIDE SEQUENCE [LARGE SCALE GENOMIC DNA]</scope>
    <source>
        <strain evidence="2">Derp</strain>
    </source>
</reference>
<keyword evidence="3" id="KW-1185">Reference proteome</keyword>
<keyword evidence="1" id="KW-1133">Transmembrane helix</keyword>
<evidence type="ECO:0000256" key="1">
    <source>
        <dbReference type="SAM" id="Phobius"/>
    </source>
</evidence>
<evidence type="ECO:0000313" key="2">
    <source>
        <dbReference type="EMBL" id="KAH9415532.1"/>
    </source>
</evidence>
<dbReference type="EMBL" id="NJHN03000095">
    <property type="protein sequence ID" value="KAH9415532.1"/>
    <property type="molecule type" value="Genomic_DNA"/>
</dbReference>
<protein>
    <submittedName>
        <fullName evidence="2">Uncharacterized protein</fullName>
    </submittedName>
</protein>
<accession>A0ABQ8IZ27</accession>
<keyword evidence="1" id="KW-0472">Membrane</keyword>
<dbReference type="Proteomes" id="UP000887458">
    <property type="component" value="Unassembled WGS sequence"/>
</dbReference>
<feature type="transmembrane region" description="Helical" evidence="1">
    <location>
        <begin position="20"/>
        <end position="36"/>
    </location>
</feature>
<organism evidence="2 3">
    <name type="scientific">Dermatophagoides pteronyssinus</name>
    <name type="common">European house dust mite</name>
    <dbReference type="NCBI Taxonomy" id="6956"/>
    <lineage>
        <taxon>Eukaryota</taxon>
        <taxon>Metazoa</taxon>
        <taxon>Ecdysozoa</taxon>
        <taxon>Arthropoda</taxon>
        <taxon>Chelicerata</taxon>
        <taxon>Arachnida</taxon>
        <taxon>Acari</taxon>
        <taxon>Acariformes</taxon>
        <taxon>Sarcoptiformes</taxon>
        <taxon>Astigmata</taxon>
        <taxon>Psoroptidia</taxon>
        <taxon>Analgoidea</taxon>
        <taxon>Pyroglyphidae</taxon>
        <taxon>Dermatophagoidinae</taxon>
        <taxon>Dermatophagoides</taxon>
    </lineage>
</organism>
<proteinExistence type="predicted"/>
<name>A0ABQ8IZ27_DERPT</name>
<gene>
    <name evidence="2" type="ORF">DERP_000017</name>
</gene>
<reference evidence="2 3" key="1">
    <citation type="journal article" date="2018" name="J. Allergy Clin. Immunol.">
        <title>High-quality assembly of Dermatophagoides pteronyssinus genome and transcriptome reveals a wide range of novel allergens.</title>
        <authorList>
            <person name="Liu X.Y."/>
            <person name="Yang K.Y."/>
            <person name="Wang M.Q."/>
            <person name="Kwok J.S."/>
            <person name="Zeng X."/>
            <person name="Yang Z."/>
            <person name="Xiao X.J."/>
            <person name="Lau C.P."/>
            <person name="Li Y."/>
            <person name="Huang Z.M."/>
            <person name="Ba J.G."/>
            <person name="Yim A.K."/>
            <person name="Ouyang C.Y."/>
            <person name="Ngai S.M."/>
            <person name="Chan T.F."/>
            <person name="Leung E.L."/>
            <person name="Liu L."/>
            <person name="Liu Z.G."/>
            <person name="Tsui S.K."/>
        </authorList>
    </citation>
    <scope>NUCLEOTIDE SEQUENCE [LARGE SCALE GENOMIC DNA]</scope>
    <source>
        <strain evidence="2">Derp</strain>
    </source>
</reference>
<keyword evidence="1" id="KW-0812">Transmembrane</keyword>
<sequence>MMTSINVNQIKSPKHTMFSIFNSWIDIFAAAAALLTQNMNKIWLPQHFILSLIYESISLLLIMKQKKLSRTCSV</sequence>
<comment type="caution">
    <text evidence="2">The sequence shown here is derived from an EMBL/GenBank/DDBJ whole genome shotgun (WGS) entry which is preliminary data.</text>
</comment>
<evidence type="ECO:0000313" key="3">
    <source>
        <dbReference type="Proteomes" id="UP000887458"/>
    </source>
</evidence>